<gene>
    <name evidence="10" type="ORF">DRJ26_04790</name>
</gene>
<dbReference type="InterPro" id="IPR020578">
    <property type="entry name" value="Aminotrans_V_PyrdxlP_BS"/>
</dbReference>
<feature type="non-terminal residue" evidence="10">
    <location>
        <position position="254"/>
    </location>
</feature>
<evidence type="ECO:0000256" key="7">
    <source>
        <dbReference type="ARBA" id="ARBA00023014"/>
    </source>
</evidence>
<keyword evidence="6" id="KW-0408">Iron</keyword>
<protein>
    <recommendedName>
        <fullName evidence="3">cysteine desulfurase</fullName>
        <ecNumber evidence="3">2.8.1.7</ecNumber>
    </recommendedName>
</protein>
<dbReference type="Gene3D" id="3.40.640.10">
    <property type="entry name" value="Type I PLP-dependent aspartate aminotransferase-like (Major domain)"/>
    <property type="match status" value="1"/>
</dbReference>
<dbReference type="InterPro" id="IPR015421">
    <property type="entry name" value="PyrdxlP-dep_Trfase_major"/>
</dbReference>
<evidence type="ECO:0000256" key="3">
    <source>
        <dbReference type="ARBA" id="ARBA00012239"/>
    </source>
</evidence>
<evidence type="ECO:0000256" key="2">
    <source>
        <dbReference type="ARBA" id="ARBA00006490"/>
    </source>
</evidence>
<evidence type="ECO:0000313" key="10">
    <source>
        <dbReference type="EMBL" id="RLE52434.1"/>
    </source>
</evidence>
<dbReference type="Pfam" id="PF00266">
    <property type="entry name" value="Aminotran_5"/>
    <property type="match status" value="1"/>
</dbReference>
<dbReference type="PANTHER" id="PTHR11601:SF34">
    <property type="entry name" value="CYSTEINE DESULFURASE"/>
    <property type="match status" value="1"/>
</dbReference>
<evidence type="ECO:0000256" key="1">
    <source>
        <dbReference type="ARBA" id="ARBA00001933"/>
    </source>
</evidence>
<comment type="cofactor">
    <cofactor evidence="1 8">
        <name>pyridoxal 5'-phosphate</name>
        <dbReference type="ChEBI" id="CHEBI:597326"/>
    </cofactor>
</comment>
<evidence type="ECO:0000256" key="5">
    <source>
        <dbReference type="ARBA" id="ARBA00022898"/>
    </source>
</evidence>
<dbReference type="Proteomes" id="UP000269499">
    <property type="component" value="Unassembled WGS sequence"/>
</dbReference>
<name>A0A497EYG7_9CREN</name>
<reference evidence="10 11" key="1">
    <citation type="submission" date="2018-06" db="EMBL/GenBank/DDBJ databases">
        <title>Extensive metabolic versatility and redundancy in microbially diverse, dynamic hydrothermal sediments.</title>
        <authorList>
            <person name="Dombrowski N."/>
            <person name="Teske A."/>
            <person name="Baker B.J."/>
        </authorList>
    </citation>
    <scope>NUCLEOTIDE SEQUENCE [LARGE SCALE GENOMIC DNA]</scope>
    <source>
        <strain evidence="10">B20_G2</strain>
    </source>
</reference>
<feature type="domain" description="Aminotransferase class V" evidence="9">
    <location>
        <begin position="22"/>
        <end position="246"/>
    </location>
</feature>
<evidence type="ECO:0000259" key="9">
    <source>
        <dbReference type="Pfam" id="PF00266"/>
    </source>
</evidence>
<dbReference type="AlphaFoldDB" id="A0A497EYG7"/>
<proteinExistence type="inferred from homology"/>
<dbReference type="InterPro" id="IPR015424">
    <property type="entry name" value="PyrdxlP-dep_Trfase"/>
</dbReference>
<keyword evidence="5" id="KW-0663">Pyridoxal phosphate</keyword>
<evidence type="ECO:0000256" key="4">
    <source>
        <dbReference type="ARBA" id="ARBA00022723"/>
    </source>
</evidence>
<comment type="similarity">
    <text evidence="2">Belongs to the class-V pyridoxal-phosphate-dependent aminotransferase family. NifS/IscS subfamily.</text>
</comment>
<dbReference type="PROSITE" id="PS00595">
    <property type="entry name" value="AA_TRANSFER_CLASS_5"/>
    <property type="match status" value="1"/>
</dbReference>
<dbReference type="GO" id="GO:0051536">
    <property type="term" value="F:iron-sulfur cluster binding"/>
    <property type="evidence" value="ECO:0007669"/>
    <property type="project" value="UniProtKB-KW"/>
</dbReference>
<dbReference type="InterPro" id="IPR000192">
    <property type="entry name" value="Aminotrans_V_dom"/>
</dbReference>
<dbReference type="GO" id="GO:0046872">
    <property type="term" value="F:metal ion binding"/>
    <property type="evidence" value="ECO:0007669"/>
    <property type="project" value="UniProtKB-KW"/>
</dbReference>
<dbReference type="EMBL" id="QMRA01000119">
    <property type="protein sequence ID" value="RLE52434.1"/>
    <property type="molecule type" value="Genomic_DNA"/>
</dbReference>
<accession>A0A497EYG7</accession>
<dbReference type="Gene3D" id="3.90.1150.10">
    <property type="entry name" value="Aspartate Aminotransferase, domain 1"/>
    <property type="match status" value="1"/>
</dbReference>
<dbReference type="PANTHER" id="PTHR11601">
    <property type="entry name" value="CYSTEINE DESULFURYLASE FAMILY MEMBER"/>
    <property type="match status" value="1"/>
</dbReference>
<comment type="caution">
    <text evidence="10">The sequence shown here is derived from an EMBL/GenBank/DDBJ whole genome shotgun (WGS) entry which is preliminary data.</text>
</comment>
<keyword evidence="7" id="KW-0411">Iron-sulfur</keyword>
<organism evidence="10 11">
    <name type="scientific">Thermoproteota archaeon</name>
    <dbReference type="NCBI Taxonomy" id="2056631"/>
    <lineage>
        <taxon>Archaea</taxon>
        <taxon>Thermoproteota</taxon>
    </lineage>
</organism>
<evidence type="ECO:0000256" key="6">
    <source>
        <dbReference type="ARBA" id="ARBA00023004"/>
    </source>
</evidence>
<dbReference type="EC" id="2.8.1.7" evidence="3"/>
<dbReference type="SUPFAM" id="SSF53383">
    <property type="entry name" value="PLP-dependent transferases"/>
    <property type="match status" value="1"/>
</dbReference>
<dbReference type="GO" id="GO:0031071">
    <property type="term" value="F:cysteine desulfurase activity"/>
    <property type="evidence" value="ECO:0007669"/>
    <property type="project" value="UniProtKB-EC"/>
</dbReference>
<sequence length="254" mass="27815">MSDIVRGVEDLIEMHGKPPREVYLDSENSGLIFPEALMEMIRCYKEVGYGHPSITHKVGWESYEKLHVSTKIIAEFIGASIDEIAHFHSGTEANNVAILGVAKANDDGRKKIIVSSIEHLSIIFPAEQLQKLGYKLVKIPVDGEGFVDVDALSDEIDKDTLLVSIATVNHEIGTVQDIKGLVEVVKDKNSDVIFHTDAADALGKVYFNVENLGVDLATFSSHKVYGPKGAGALYIRDGVKVDPIIFGQLSTQRL</sequence>
<keyword evidence="4" id="KW-0479">Metal-binding</keyword>
<evidence type="ECO:0000313" key="11">
    <source>
        <dbReference type="Proteomes" id="UP000269499"/>
    </source>
</evidence>
<dbReference type="InterPro" id="IPR015422">
    <property type="entry name" value="PyrdxlP-dep_Trfase_small"/>
</dbReference>
<evidence type="ECO:0000256" key="8">
    <source>
        <dbReference type="RuleBase" id="RU004504"/>
    </source>
</evidence>